<dbReference type="Proteomes" id="UP000836841">
    <property type="component" value="Chromosome 6"/>
</dbReference>
<accession>A0AAU9SY63</accession>
<dbReference type="PANTHER" id="PTHR31045:SF27">
    <property type="entry name" value="PLAC8 FAMILY PROTEIN"/>
    <property type="match status" value="1"/>
</dbReference>
<sequence>GLLFTFFPWNEKMGSDDKIEGINGGGEKARVSFSLDVSTSREVKPRRLSESSLPDASARAKLLKFGSPSAKFKRMTEERDEVSRSVNSSSNHNIRERISVVFSRKIEWASLVKMAPAVAGLYTILSPLGKDYDPQGDEENQVEPVGEGSVSNRKLSLERRYSFASKDVSSPEWSGGILDIWEDISVAYLSLFCTFCVFGWNMERIGFGNMYVHIATFILFCLAPFFIFNLAAINIDNEMVREGLGYTGIVLCLFGLLYGGFWRIQMRKRFKLPGYNLCCGRPAIADCALWLCCCWCALAQEVRTANSYEIVEDKLCERREEKSKICEVLASTALPREEDGVFDPTCSPKKMTTTTMMAGSSTSSSGPRDESDEALSPPSPPFIHREARKDQKSKQCKSRICYGEFAIRLSSENQSRPHRPTTPRSKVFVKKTRDAQLVGDYSNLVKLEKAGSHSGSNPAPGSDPNRVPLAQVVEDCVRRWFQDTLKEAKSGDVGMQVLVGQMYCSGYGIPKDEHKGRAWINKASRTRSSAWQVSDKPPGYNASDSDSNDKKD</sequence>
<keyword evidence="2" id="KW-0812">Transmembrane</keyword>
<keyword evidence="4" id="KW-1185">Reference proteome</keyword>
<dbReference type="InterPro" id="IPR011990">
    <property type="entry name" value="TPR-like_helical_dom_sf"/>
</dbReference>
<dbReference type="EMBL" id="OU466862">
    <property type="protein sequence ID" value="CAH2074019.1"/>
    <property type="molecule type" value="Genomic_DNA"/>
</dbReference>
<feature type="region of interest" description="Disordered" evidence="1">
    <location>
        <begin position="523"/>
        <end position="552"/>
    </location>
</feature>
<evidence type="ECO:0000256" key="1">
    <source>
        <dbReference type="SAM" id="MobiDB-lite"/>
    </source>
</evidence>
<feature type="transmembrane region" description="Helical" evidence="2">
    <location>
        <begin position="244"/>
        <end position="262"/>
    </location>
</feature>
<feature type="compositionally biased region" description="Basic and acidic residues" evidence="1">
    <location>
        <begin position="383"/>
        <end position="393"/>
    </location>
</feature>
<evidence type="ECO:0000256" key="2">
    <source>
        <dbReference type="SAM" id="Phobius"/>
    </source>
</evidence>
<feature type="compositionally biased region" description="Low complexity" evidence="1">
    <location>
        <begin position="344"/>
        <end position="366"/>
    </location>
</feature>
<protein>
    <submittedName>
        <fullName evidence="3">Uncharacterized protein</fullName>
    </submittedName>
</protein>
<dbReference type="AlphaFoldDB" id="A0AAU9SY63"/>
<dbReference type="InterPro" id="IPR006461">
    <property type="entry name" value="PLAC_motif_containing"/>
</dbReference>
<dbReference type="NCBIfam" id="TIGR01571">
    <property type="entry name" value="A_thal_Cys_rich"/>
    <property type="match status" value="1"/>
</dbReference>
<dbReference type="Pfam" id="PF04749">
    <property type="entry name" value="PLAC8"/>
    <property type="match status" value="1"/>
</dbReference>
<organism evidence="3 4">
    <name type="scientific">Thlaspi arvense</name>
    <name type="common">Field penny-cress</name>
    <dbReference type="NCBI Taxonomy" id="13288"/>
    <lineage>
        <taxon>Eukaryota</taxon>
        <taxon>Viridiplantae</taxon>
        <taxon>Streptophyta</taxon>
        <taxon>Embryophyta</taxon>
        <taxon>Tracheophyta</taxon>
        <taxon>Spermatophyta</taxon>
        <taxon>Magnoliopsida</taxon>
        <taxon>eudicotyledons</taxon>
        <taxon>Gunneridae</taxon>
        <taxon>Pentapetalae</taxon>
        <taxon>rosids</taxon>
        <taxon>malvids</taxon>
        <taxon>Brassicales</taxon>
        <taxon>Brassicaceae</taxon>
        <taxon>Thlaspideae</taxon>
        <taxon>Thlaspi</taxon>
    </lineage>
</organism>
<keyword evidence="2" id="KW-0472">Membrane</keyword>
<gene>
    <name evidence="3" type="ORF">TAV2_LOCUS21862</name>
</gene>
<feature type="region of interest" description="Disordered" evidence="1">
    <location>
        <begin position="341"/>
        <end position="395"/>
    </location>
</feature>
<keyword evidence="2" id="KW-1133">Transmembrane helix</keyword>
<feature type="transmembrane region" description="Helical" evidence="2">
    <location>
        <begin position="212"/>
        <end position="232"/>
    </location>
</feature>
<feature type="non-terminal residue" evidence="3">
    <location>
        <position position="552"/>
    </location>
</feature>
<evidence type="ECO:0000313" key="4">
    <source>
        <dbReference type="Proteomes" id="UP000836841"/>
    </source>
</evidence>
<name>A0AAU9SY63_THLAR</name>
<evidence type="ECO:0000313" key="3">
    <source>
        <dbReference type="EMBL" id="CAH2074019.1"/>
    </source>
</evidence>
<dbReference type="GO" id="GO:0009975">
    <property type="term" value="F:cyclase activity"/>
    <property type="evidence" value="ECO:0007669"/>
    <property type="project" value="TreeGrafter"/>
</dbReference>
<dbReference type="GO" id="GO:0051762">
    <property type="term" value="P:sesquiterpene biosynthetic process"/>
    <property type="evidence" value="ECO:0007669"/>
    <property type="project" value="TreeGrafter"/>
</dbReference>
<reference evidence="3 4" key="1">
    <citation type="submission" date="2022-03" db="EMBL/GenBank/DDBJ databases">
        <authorList>
            <person name="Nunn A."/>
            <person name="Chopra R."/>
            <person name="Nunn A."/>
            <person name="Contreras Garrido A."/>
        </authorList>
    </citation>
    <scope>NUCLEOTIDE SEQUENCE [LARGE SCALE GENOMIC DNA]</scope>
</reference>
<proteinExistence type="predicted"/>
<dbReference type="PANTHER" id="PTHR31045">
    <property type="entry name" value="PLAC8 FAMILY PROTEIN-RELATED"/>
    <property type="match status" value="1"/>
</dbReference>
<dbReference type="Gene3D" id="1.25.40.10">
    <property type="entry name" value="Tetratricopeptide repeat domain"/>
    <property type="match status" value="1"/>
</dbReference>